<dbReference type="Gene3D" id="2.40.70.10">
    <property type="entry name" value="Acid Proteases"/>
    <property type="match status" value="1"/>
</dbReference>
<feature type="domain" description="Peptidase A1" evidence="2">
    <location>
        <begin position="1"/>
        <end position="120"/>
    </location>
</feature>
<evidence type="ECO:0000313" key="3">
    <source>
        <dbReference type="EMBL" id="EDP41880.1"/>
    </source>
</evidence>
<organism evidence="3 4">
    <name type="scientific">Malassezia globosa (strain ATCC MYA-4612 / CBS 7966)</name>
    <name type="common">Dandruff-associated fungus</name>
    <dbReference type="NCBI Taxonomy" id="425265"/>
    <lineage>
        <taxon>Eukaryota</taxon>
        <taxon>Fungi</taxon>
        <taxon>Dikarya</taxon>
        <taxon>Basidiomycota</taxon>
        <taxon>Ustilaginomycotina</taxon>
        <taxon>Malasseziomycetes</taxon>
        <taxon>Malasseziales</taxon>
        <taxon>Malasseziaceae</taxon>
        <taxon>Malassezia</taxon>
    </lineage>
</organism>
<proteinExistence type="inferred from homology"/>
<dbReference type="GeneID" id="5853401"/>
<evidence type="ECO:0000256" key="1">
    <source>
        <dbReference type="ARBA" id="ARBA00007447"/>
    </source>
</evidence>
<dbReference type="EMBL" id="AAYY01000015">
    <property type="protein sequence ID" value="EDP41880.1"/>
    <property type="molecule type" value="Genomic_DNA"/>
</dbReference>
<dbReference type="PRINTS" id="PR00792">
    <property type="entry name" value="PEPSIN"/>
</dbReference>
<dbReference type="InterPro" id="IPR021109">
    <property type="entry name" value="Peptidase_aspartic_dom_sf"/>
</dbReference>
<dbReference type="PANTHER" id="PTHR47966">
    <property type="entry name" value="BETA-SITE APP-CLEAVING ENZYME, ISOFORM A-RELATED"/>
    <property type="match status" value="1"/>
</dbReference>
<gene>
    <name evidence="3" type="ORF">MGL_3882</name>
</gene>
<dbReference type="Pfam" id="PF00026">
    <property type="entry name" value="Asp"/>
    <property type="match status" value="1"/>
</dbReference>
<evidence type="ECO:0000313" key="4">
    <source>
        <dbReference type="Proteomes" id="UP000008837"/>
    </source>
</evidence>
<accession>A8QB42</accession>
<comment type="caution">
    <text evidence="3">The sequence shown here is derived from an EMBL/GenBank/DDBJ whole genome shotgun (WGS) entry which is preliminary data.</text>
</comment>
<dbReference type="InterPro" id="IPR033121">
    <property type="entry name" value="PEPTIDASE_A1"/>
</dbReference>
<dbReference type="InParanoid" id="A8QB42"/>
<dbReference type="RefSeq" id="XP_001729094.1">
    <property type="nucleotide sequence ID" value="XM_001729042.1"/>
</dbReference>
<dbReference type="PANTHER" id="PTHR47966:SF51">
    <property type="entry name" value="BETA-SITE APP-CLEAVING ENZYME, ISOFORM A-RELATED"/>
    <property type="match status" value="1"/>
</dbReference>
<evidence type="ECO:0000259" key="2">
    <source>
        <dbReference type="PROSITE" id="PS51767"/>
    </source>
</evidence>
<sequence>MQINGIESRGIIDSGTRFILGKNEDVKNVLDAIDGLEIKKSGSGDWQGWYNCDDPPEVNIKVAGKEVKMRHDAMFGGRNNGKCLLTISSFQGAPEWIFGEPFFQMFSVIFDFDNERLGLGKLKY</sequence>
<dbReference type="PROSITE" id="PS51767">
    <property type="entry name" value="PEPTIDASE_A1"/>
    <property type="match status" value="1"/>
</dbReference>
<name>A8QB42_MALGO</name>
<dbReference type="KEGG" id="mgl:MGL_3882"/>
<reference evidence="3 4" key="1">
    <citation type="journal article" date="2007" name="Proc. Natl. Acad. Sci. U.S.A.">
        <title>Dandruff-associated Malassezia genomes reveal convergent and divergent virulence traits shared with plant and human fungal pathogens.</title>
        <authorList>
            <person name="Xu J."/>
            <person name="Saunders C.W."/>
            <person name="Hu P."/>
            <person name="Grant R.A."/>
            <person name="Boekhout T."/>
            <person name="Kuramae E.E."/>
            <person name="Kronstad J.W."/>
            <person name="Deangelis Y.M."/>
            <person name="Reeder N.L."/>
            <person name="Johnstone K.R."/>
            <person name="Leland M."/>
            <person name="Fieno A.M."/>
            <person name="Begley W.M."/>
            <person name="Sun Y."/>
            <person name="Lacey M.P."/>
            <person name="Chaudhary T."/>
            <person name="Keough T."/>
            <person name="Chu L."/>
            <person name="Sears R."/>
            <person name="Yuan B."/>
            <person name="Dawson T.L.Jr."/>
        </authorList>
    </citation>
    <scope>NUCLEOTIDE SEQUENCE [LARGE SCALE GENOMIC DNA]</scope>
    <source>
        <strain evidence="4">ATCC MYA-4612 / CBS 7966</strain>
    </source>
</reference>
<dbReference type="SUPFAM" id="SSF50630">
    <property type="entry name" value="Acid proteases"/>
    <property type="match status" value="1"/>
</dbReference>
<dbReference type="GO" id="GO:0004190">
    <property type="term" value="F:aspartic-type endopeptidase activity"/>
    <property type="evidence" value="ECO:0007669"/>
    <property type="project" value="InterPro"/>
</dbReference>
<dbReference type="OrthoDB" id="15189at2759"/>
<dbReference type="AlphaFoldDB" id="A8QB42"/>
<dbReference type="Proteomes" id="UP000008837">
    <property type="component" value="Unassembled WGS sequence"/>
</dbReference>
<dbReference type="GO" id="GO:0006508">
    <property type="term" value="P:proteolysis"/>
    <property type="evidence" value="ECO:0007669"/>
    <property type="project" value="InterPro"/>
</dbReference>
<dbReference type="VEuPathDB" id="FungiDB:MGL_3882"/>
<comment type="similarity">
    <text evidence="1">Belongs to the peptidase A1 family.</text>
</comment>
<keyword evidence="4" id="KW-1185">Reference proteome</keyword>
<protein>
    <recommendedName>
        <fullName evidence="2">Peptidase A1 domain-containing protein</fullName>
    </recommendedName>
</protein>
<dbReference type="InterPro" id="IPR001461">
    <property type="entry name" value="Aspartic_peptidase_A1"/>
</dbReference>